<sequence length="738" mass="81848">MASREFEQELEKRVTERNAELLRTVDTLGRELAARQGVELDLRDARARLQHVLTVTPAIIYSNEASGDYACTFVSESLLQIMGYAPQEMLDDPDFWTTHLHPQDARHVLADVFRLVSQGGGTVEYRFRHRDGHYRWFQDTFKVIFDDAGRPVEIVGSWADITQRKLAESFHVLYQASLKIQEPLGLKKWGDDFLRKGREVLHLDRLSILLADPTGQWLRAVASTGTPEPLDAIRVPIGPEGGGLARAYLTRQPVIWDGESEEPEGLRPSFPYDSVEAFRSKVFAIMPLVVQGQSIGVLDAGWKYSRRAFEPAMVEPLQLLATQAALAFEHARLYAASQPVLRRSLQLNEVYPAFAEAVKALLGYDRIGVVVPEGKRLVMALSVAEPPLASWQGESWSQTEGTAADWILTHKRPRLVRDLALAEEHFTDDVFMAQEGVRSTLALPLLAGEKAVGVFFLDSLTPGAYTERDFDLVDPVAQQLALAIQNAQLFREIEDKGREIERASRHKSQFLANMSHELRTPMNAILGYTALILDNIYGDVPERIREILTRVDRSGHHLLGLINDVLDLSKIEAGLLHLSLGDYSLREVVQTVAADMEPLAAEKKLALRIAAPADLPRAKGDEGRITQVLLNLVGNAIKFTEAGEIRVEVGMADAEFLIAVADTGPGIAASDQQRIFEEFQQADDSNSRTKGGTGLGLSIAKRIIELHGGSIAVESRVGEGSTFRVRLPVRVEAQAEEK</sequence>
<dbReference type="Pfam" id="PF01590">
    <property type="entry name" value="GAF"/>
    <property type="match status" value="1"/>
</dbReference>
<dbReference type="PANTHER" id="PTHR43711">
    <property type="entry name" value="TWO-COMPONENT HISTIDINE KINASE"/>
    <property type="match status" value="1"/>
</dbReference>
<reference evidence="14 15" key="1">
    <citation type="submission" date="2014-03" db="EMBL/GenBank/DDBJ databases">
        <title>Draft Genome Sequences of Four Burkholderia Strains.</title>
        <authorList>
            <person name="Liu X.Y."/>
            <person name="Li C.X."/>
            <person name="Xu J.H."/>
        </authorList>
    </citation>
    <scope>NUCLEOTIDE SEQUENCE [LARGE SCALE GENOMIC DNA]</scope>
    <source>
        <strain evidence="14 15">DSM 50014</strain>
    </source>
</reference>
<keyword evidence="7" id="KW-0902">Two-component regulatory system</keyword>
<protein>
    <recommendedName>
        <fullName evidence="10">Virulence sensor protein BvgS</fullName>
        <ecNumber evidence="2">2.7.13.3</ecNumber>
    </recommendedName>
</protein>
<feature type="domain" description="PAC" evidence="13">
    <location>
        <begin position="121"/>
        <end position="173"/>
    </location>
</feature>
<dbReference type="InterPro" id="IPR036890">
    <property type="entry name" value="HATPase_C_sf"/>
</dbReference>
<dbReference type="Proteomes" id="UP000027466">
    <property type="component" value="Unassembled WGS sequence"/>
</dbReference>
<dbReference type="SMART" id="SM00065">
    <property type="entry name" value="GAF"/>
    <property type="match status" value="2"/>
</dbReference>
<dbReference type="InterPro" id="IPR003661">
    <property type="entry name" value="HisK_dim/P_dom"/>
</dbReference>
<keyword evidence="6 14" id="KW-0418">Kinase</keyword>
<evidence type="ECO:0000256" key="4">
    <source>
        <dbReference type="ARBA" id="ARBA00022679"/>
    </source>
</evidence>
<dbReference type="InterPro" id="IPR003018">
    <property type="entry name" value="GAF"/>
</dbReference>
<dbReference type="FunFam" id="1.10.287.130:FF:000001">
    <property type="entry name" value="Two-component sensor histidine kinase"/>
    <property type="match status" value="1"/>
</dbReference>
<name>A0A069PMY1_9BURK</name>
<comment type="caution">
    <text evidence="14">The sequence shown here is derived from an EMBL/GenBank/DDBJ whole genome shotgun (WGS) entry which is preliminary data.</text>
</comment>
<dbReference type="SUPFAM" id="SSF55874">
    <property type="entry name" value="ATPase domain of HSP90 chaperone/DNA topoisomerase II/histidine kinase"/>
    <property type="match status" value="1"/>
</dbReference>
<evidence type="ECO:0000256" key="9">
    <source>
        <dbReference type="ARBA" id="ARBA00058004"/>
    </source>
</evidence>
<dbReference type="InterPro" id="IPR000700">
    <property type="entry name" value="PAS-assoc_C"/>
</dbReference>
<dbReference type="Gene3D" id="3.30.450.20">
    <property type="entry name" value="PAS domain"/>
    <property type="match status" value="1"/>
</dbReference>
<dbReference type="EMBL" id="JFHC01000021">
    <property type="protein sequence ID" value="KDR41970.1"/>
    <property type="molecule type" value="Genomic_DNA"/>
</dbReference>
<evidence type="ECO:0000256" key="1">
    <source>
        <dbReference type="ARBA" id="ARBA00000085"/>
    </source>
</evidence>
<feature type="domain" description="PAS" evidence="12">
    <location>
        <begin position="45"/>
        <end position="119"/>
    </location>
</feature>
<dbReference type="AlphaFoldDB" id="A0A069PMY1"/>
<evidence type="ECO:0000256" key="8">
    <source>
        <dbReference type="ARBA" id="ARBA00023026"/>
    </source>
</evidence>
<dbReference type="SMART" id="SM00387">
    <property type="entry name" value="HATPase_c"/>
    <property type="match status" value="1"/>
</dbReference>
<keyword evidence="15" id="KW-1185">Reference proteome</keyword>
<dbReference type="InterPro" id="IPR035965">
    <property type="entry name" value="PAS-like_dom_sf"/>
</dbReference>
<dbReference type="InterPro" id="IPR000014">
    <property type="entry name" value="PAS"/>
</dbReference>
<evidence type="ECO:0000259" key="13">
    <source>
        <dbReference type="PROSITE" id="PS50113"/>
    </source>
</evidence>
<proteinExistence type="predicted"/>
<gene>
    <name evidence="14" type="ORF">BG61_13730</name>
</gene>
<dbReference type="PROSITE" id="PS50113">
    <property type="entry name" value="PAC"/>
    <property type="match status" value="1"/>
</dbReference>
<dbReference type="CDD" id="cd16922">
    <property type="entry name" value="HATPase_EvgS-ArcB-TorS-like"/>
    <property type="match status" value="1"/>
</dbReference>
<dbReference type="PROSITE" id="PS50112">
    <property type="entry name" value="PAS"/>
    <property type="match status" value="1"/>
</dbReference>
<dbReference type="InterPro" id="IPR036097">
    <property type="entry name" value="HisK_dim/P_sf"/>
</dbReference>
<keyword evidence="3" id="KW-0597">Phosphoprotein</keyword>
<evidence type="ECO:0000256" key="10">
    <source>
        <dbReference type="ARBA" id="ARBA00070152"/>
    </source>
</evidence>
<dbReference type="Gene3D" id="3.30.565.10">
    <property type="entry name" value="Histidine kinase-like ATPase, C-terminal domain"/>
    <property type="match status" value="1"/>
</dbReference>
<evidence type="ECO:0000256" key="3">
    <source>
        <dbReference type="ARBA" id="ARBA00022553"/>
    </source>
</evidence>
<keyword evidence="8" id="KW-0843">Virulence</keyword>
<dbReference type="Pfam" id="PF02518">
    <property type="entry name" value="HATPase_c"/>
    <property type="match status" value="1"/>
</dbReference>
<dbReference type="Gene3D" id="1.10.287.130">
    <property type="match status" value="1"/>
</dbReference>
<dbReference type="InterPro" id="IPR029016">
    <property type="entry name" value="GAF-like_dom_sf"/>
</dbReference>
<dbReference type="Gene3D" id="3.30.450.40">
    <property type="match status" value="2"/>
</dbReference>
<evidence type="ECO:0000259" key="11">
    <source>
        <dbReference type="PROSITE" id="PS50109"/>
    </source>
</evidence>
<dbReference type="SUPFAM" id="SSF55785">
    <property type="entry name" value="PYP-like sensor domain (PAS domain)"/>
    <property type="match status" value="1"/>
</dbReference>
<dbReference type="GO" id="GO:0000155">
    <property type="term" value="F:phosphorelay sensor kinase activity"/>
    <property type="evidence" value="ECO:0007669"/>
    <property type="project" value="InterPro"/>
</dbReference>
<keyword evidence="5" id="KW-0732">Signal</keyword>
<dbReference type="PRINTS" id="PR00344">
    <property type="entry name" value="BCTRLSENSOR"/>
</dbReference>
<dbReference type="Pfam" id="PF00512">
    <property type="entry name" value="HisKA"/>
    <property type="match status" value="1"/>
</dbReference>
<dbReference type="FunFam" id="3.30.565.10:FF:000010">
    <property type="entry name" value="Sensor histidine kinase RcsC"/>
    <property type="match status" value="1"/>
</dbReference>
<evidence type="ECO:0000256" key="7">
    <source>
        <dbReference type="ARBA" id="ARBA00023012"/>
    </source>
</evidence>
<dbReference type="InterPro" id="IPR005467">
    <property type="entry name" value="His_kinase_dom"/>
</dbReference>
<dbReference type="SUPFAM" id="SSF55781">
    <property type="entry name" value="GAF domain-like"/>
    <property type="match status" value="2"/>
</dbReference>
<comment type="function">
    <text evidence="9">Member of the two-component regulatory system BvgS/BvgA. Phosphorylates BvgA via a four-step phosphorelay in response to environmental signals.</text>
</comment>
<dbReference type="InterPro" id="IPR001610">
    <property type="entry name" value="PAC"/>
</dbReference>
<dbReference type="InterPro" id="IPR003594">
    <property type="entry name" value="HATPase_dom"/>
</dbReference>
<dbReference type="CDD" id="cd00082">
    <property type="entry name" value="HisKA"/>
    <property type="match status" value="1"/>
</dbReference>
<dbReference type="SMART" id="SM00086">
    <property type="entry name" value="PAC"/>
    <property type="match status" value="1"/>
</dbReference>
<dbReference type="PANTHER" id="PTHR43711:SF26">
    <property type="entry name" value="SENSOR HISTIDINE KINASE RCSC"/>
    <property type="match status" value="1"/>
</dbReference>
<dbReference type="RefSeq" id="WP_051672545.1">
    <property type="nucleotide sequence ID" value="NZ_CADFFX010000024.1"/>
</dbReference>
<dbReference type="CDD" id="cd00130">
    <property type="entry name" value="PAS"/>
    <property type="match status" value="1"/>
</dbReference>
<accession>A0A069PMY1</accession>
<dbReference type="InterPro" id="IPR013655">
    <property type="entry name" value="PAS_fold_3"/>
</dbReference>
<dbReference type="Pfam" id="PF08447">
    <property type="entry name" value="PAS_3"/>
    <property type="match status" value="1"/>
</dbReference>
<dbReference type="Pfam" id="PF13185">
    <property type="entry name" value="GAF_2"/>
    <property type="match status" value="1"/>
</dbReference>
<evidence type="ECO:0000313" key="14">
    <source>
        <dbReference type="EMBL" id="KDR41970.1"/>
    </source>
</evidence>
<evidence type="ECO:0000313" key="15">
    <source>
        <dbReference type="Proteomes" id="UP000027466"/>
    </source>
</evidence>
<dbReference type="EC" id="2.7.13.3" evidence="2"/>
<keyword evidence="4" id="KW-0808">Transferase</keyword>
<feature type="domain" description="Histidine kinase" evidence="11">
    <location>
        <begin position="513"/>
        <end position="731"/>
    </location>
</feature>
<dbReference type="STRING" id="60547.GCA_000751215_06109"/>
<evidence type="ECO:0000256" key="5">
    <source>
        <dbReference type="ARBA" id="ARBA00022729"/>
    </source>
</evidence>
<dbReference type="SMART" id="SM00388">
    <property type="entry name" value="HisKA"/>
    <property type="match status" value="1"/>
</dbReference>
<comment type="catalytic activity">
    <reaction evidence="1">
        <text>ATP + protein L-histidine = ADP + protein N-phospho-L-histidine.</text>
        <dbReference type="EC" id="2.7.13.3"/>
    </reaction>
</comment>
<dbReference type="InterPro" id="IPR050736">
    <property type="entry name" value="Sensor_HK_Regulatory"/>
</dbReference>
<dbReference type="NCBIfam" id="TIGR00229">
    <property type="entry name" value="sensory_box"/>
    <property type="match status" value="1"/>
</dbReference>
<evidence type="ECO:0000256" key="6">
    <source>
        <dbReference type="ARBA" id="ARBA00022777"/>
    </source>
</evidence>
<dbReference type="InterPro" id="IPR004358">
    <property type="entry name" value="Sig_transdc_His_kin-like_C"/>
</dbReference>
<dbReference type="PROSITE" id="PS50109">
    <property type="entry name" value="HIS_KIN"/>
    <property type="match status" value="1"/>
</dbReference>
<evidence type="ECO:0000259" key="12">
    <source>
        <dbReference type="PROSITE" id="PS50112"/>
    </source>
</evidence>
<organism evidence="14 15">
    <name type="scientific">Caballeronia glathei</name>
    <dbReference type="NCBI Taxonomy" id="60547"/>
    <lineage>
        <taxon>Bacteria</taxon>
        <taxon>Pseudomonadati</taxon>
        <taxon>Pseudomonadota</taxon>
        <taxon>Betaproteobacteria</taxon>
        <taxon>Burkholderiales</taxon>
        <taxon>Burkholderiaceae</taxon>
        <taxon>Caballeronia</taxon>
    </lineage>
</organism>
<dbReference type="SUPFAM" id="SSF47384">
    <property type="entry name" value="Homodimeric domain of signal transducing histidine kinase"/>
    <property type="match status" value="1"/>
</dbReference>
<evidence type="ECO:0000256" key="2">
    <source>
        <dbReference type="ARBA" id="ARBA00012438"/>
    </source>
</evidence>